<dbReference type="EMBL" id="AGZQ01000002">
    <property type="protein sequence ID" value="EKN15847.1"/>
    <property type="molecule type" value="Genomic_DNA"/>
</dbReference>
<evidence type="ECO:0000313" key="5">
    <source>
        <dbReference type="EMBL" id="EKN15847.1"/>
    </source>
</evidence>
<protein>
    <recommendedName>
        <fullName evidence="4">4Fe-4S ferredoxin-type domain-containing protein</fullName>
    </recommendedName>
</protein>
<dbReference type="HOGENOM" id="CLU_037958_1_0_10"/>
<dbReference type="AlphaFoldDB" id="K5YPF6"/>
<dbReference type="PANTHER" id="PTHR43193">
    <property type="match status" value="1"/>
</dbReference>
<dbReference type="GO" id="GO:0051536">
    <property type="term" value="F:iron-sulfur cluster binding"/>
    <property type="evidence" value="ECO:0007669"/>
    <property type="project" value="UniProtKB-KW"/>
</dbReference>
<dbReference type="Gene3D" id="3.30.70.20">
    <property type="match status" value="1"/>
</dbReference>
<dbReference type="PANTHER" id="PTHR43193:SF2">
    <property type="entry name" value="POLYFERREDOXIN PROTEIN FWDF"/>
    <property type="match status" value="1"/>
</dbReference>
<organism evidence="5 6">
    <name type="scientific">Parabacteroides merdae CL03T12C32</name>
    <dbReference type="NCBI Taxonomy" id="999420"/>
    <lineage>
        <taxon>Bacteria</taxon>
        <taxon>Pseudomonadati</taxon>
        <taxon>Bacteroidota</taxon>
        <taxon>Bacteroidia</taxon>
        <taxon>Bacteroidales</taxon>
        <taxon>Tannerellaceae</taxon>
        <taxon>Parabacteroides</taxon>
    </lineage>
</organism>
<dbReference type="InterPro" id="IPR052977">
    <property type="entry name" value="Polyferredoxin-like_ET"/>
</dbReference>
<dbReference type="PROSITE" id="PS51379">
    <property type="entry name" value="4FE4S_FER_2"/>
    <property type="match status" value="2"/>
</dbReference>
<evidence type="ECO:0000259" key="4">
    <source>
        <dbReference type="PROSITE" id="PS51379"/>
    </source>
</evidence>
<evidence type="ECO:0000313" key="6">
    <source>
        <dbReference type="Proteomes" id="UP000006271"/>
    </source>
</evidence>
<accession>K5YPF6</accession>
<dbReference type="InterPro" id="IPR017896">
    <property type="entry name" value="4Fe4S_Fe-S-bd"/>
</dbReference>
<evidence type="ECO:0000256" key="2">
    <source>
        <dbReference type="ARBA" id="ARBA00023004"/>
    </source>
</evidence>
<feature type="domain" description="4Fe-4S ferredoxin-type" evidence="4">
    <location>
        <begin position="35"/>
        <end position="54"/>
    </location>
</feature>
<dbReference type="Proteomes" id="UP000006271">
    <property type="component" value="Unassembled WGS sequence"/>
</dbReference>
<proteinExistence type="predicted"/>
<reference evidence="5 6" key="1">
    <citation type="submission" date="2012-02" db="EMBL/GenBank/DDBJ databases">
        <title>The Genome Sequence of Parabacteroides merdae CL03T12C32.</title>
        <authorList>
            <consortium name="The Broad Institute Genome Sequencing Platform"/>
            <person name="Earl A."/>
            <person name="Ward D."/>
            <person name="Feldgarden M."/>
            <person name="Gevers D."/>
            <person name="Zitomersky N.L."/>
            <person name="Coyne M.J."/>
            <person name="Comstock L.E."/>
            <person name="Young S.K."/>
            <person name="Zeng Q."/>
            <person name="Gargeya S."/>
            <person name="Fitzgerald M."/>
            <person name="Haas B."/>
            <person name="Abouelleil A."/>
            <person name="Alvarado L."/>
            <person name="Arachchi H.M."/>
            <person name="Berlin A."/>
            <person name="Chapman S.B."/>
            <person name="Gearin G."/>
            <person name="Goldberg J."/>
            <person name="Griggs A."/>
            <person name="Gujja S."/>
            <person name="Hansen M."/>
            <person name="Heiman D."/>
            <person name="Howarth C."/>
            <person name="Larimer J."/>
            <person name="Lui A."/>
            <person name="MacDonald P.J.P."/>
            <person name="McCowen C."/>
            <person name="Montmayeur A."/>
            <person name="Murphy C."/>
            <person name="Neiman D."/>
            <person name="Pearson M."/>
            <person name="Priest M."/>
            <person name="Roberts A."/>
            <person name="Saif S."/>
            <person name="Shea T."/>
            <person name="Sisk P."/>
            <person name="Stolte C."/>
            <person name="Sykes S."/>
            <person name="Wortman J."/>
            <person name="Nusbaum C."/>
            <person name="Birren B."/>
        </authorList>
    </citation>
    <scope>NUCLEOTIDE SEQUENCE [LARGE SCALE GENOMIC DNA]</scope>
    <source>
        <strain evidence="5 6">CL03T12C32</strain>
    </source>
</reference>
<dbReference type="RefSeq" id="WP_005642824.1">
    <property type="nucleotide sequence ID" value="NZ_JH976452.1"/>
</dbReference>
<dbReference type="InterPro" id="IPR007525">
    <property type="entry name" value="FrhB_FdhB_C"/>
</dbReference>
<keyword evidence="1" id="KW-0479">Metal-binding</keyword>
<sequence length="416" mass="47309">MINIIEKKDCCGCSACVSICPKHCITMSLDNEGFLYPQVDNESCIDCGLCEKVCLVLNQGKECKPFQVYAAKNINEEIRMKSSSGGIFTLLAEQILHEGGVVFGARFNADWEVIHDYTETKEGLAAFRGSKYVQSRLGDSFCQAEHFLRQGRKVMFTGTPCQIAGLKLFLRKTYDNLLTVDFICHGVPSPGVWKKYLEELIALKDNRKNSVLSHSKLIILNSIRDISRIEFRNKCLGWKKYSFALTLSVPNGHGTKNTVLLSEPYNKNIFMKGFLADLYLRPSCYACPSKSMKSGSDITLGDFWGIQYVMPERDDDKGICCLMVNTEKGCQFLPSDKWVEYSDSDYSTVIKYNKACVMSVVPNLKRNLFFDKFQKTDSVVRLIDKILTPPFFRRFLSFAKRLVNKIFHLHSKEISK</sequence>
<keyword evidence="2" id="KW-0408">Iron</keyword>
<comment type="caution">
    <text evidence="5">The sequence shown here is derived from an EMBL/GenBank/DDBJ whole genome shotgun (WGS) entry which is preliminary data.</text>
</comment>
<dbReference type="Pfam" id="PF12838">
    <property type="entry name" value="Fer4_7"/>
    <property type="match status" value="1"/>
</dbReference>
<keyword evidence="3" id="KW-0411">Iron-sulfur</keyword>
<dbReference type="PROSITE" id="PS00198">
    <property type="entry name" value="4FE4S_FER_1"/>
    <property type="match status" value="1"/>
</dbReference>
<evidence type="ECO:0000256" key="3">
    <source>
        <dbReference type="ARBA" id="ARBA00023014"/>
    </source>
</evidence>
<dbReference type="SUPFAM" id="SSF54862">
    <property type="entry name" value="4Fe-4S ferredoxins"/>
    <property type="match status" value="1"/>
</dbReference>
<feature type="domain" description="4Fe-4S ferredoxin-type" evidence="4">
    <location>
        <begin position="1"/>
        <end position="30"/>
    </location>
</feature>
<dbReference type="InterPro" id="IPR017900">
    <property type="entry name" value="4Fe4S_Fe_S_CS"/>
</dbReference>
<dbReference type="InterPro" id="IPR007516">
    <property type="entry name" value="Co_F420_Hydgase/DH_bsu_N"/>
</dbReference>
<dbReference type="Pfam" id="PF04432">
    <property type="entry name" value="FrhB_FdhB_C"/>
    <property type="match status" value="1"/>
</dbReference>
<evidence type="ECO:0000256" key="1">
    <source>
        <dbReference type="ARBA" id="ARBA00022723"/>
    </source>
</evidence>
<dbReference type="Pfam" id="PF04422">
    <property type="entry name" value="FrhB_FdhB_N"/>
    <property type="match status" value="1"/>
</dbReference>
<dbReference type="GO" id="GO:0046872">
    <property type="term" value="F:metal ion binding"/>
    <property type="evidence" value="ECO:0007669"/>
    <property type="project" value="UniProtKB-KW"/>
</dbReference>
<name>K5YPF6_9BACT</name>
<gene>
    <name evidence="5" type="ORF">HMPREF1060_00485</name>
</gene>